<evidence type="ECO:0000313" key="3">
    <source>
        <dbReference type="Proteomes" id="UP000250856"/>
    </source>
</evidence>
<evidence type="ECO:0000313" key="2">
    <source>
        <dbReference type="EMBL" id="AWY07616.1"/>
    </source>
</evidence>
<proteinExistence type="predicted"/>
<protein>
    <recommendedName>
        <fullName evidence="4">HicA-like toxin</fullName>
    </recommendedName>
</protein>
<dbReference type="Proteomes" id="UP000250856">
    <property type="component" value="Segment"/>
</dbReference>
<accession>A0A2Z4QCH3</accession>
<gene>
    <name evidence="2" type="primary">52</name>
    <name evidence="2" type="ORF">SEA_YOSIF_52</name>
</gene>
<evidence type="ECO:0008006" key="4">
    <source>
        <dbReference type="Google" id="ProtNLM"/>
    </source>
</evidence>
<keyword evidence="3" id="KW-1185">Reference proteome</keyword>
<name>A0A2Z4QCH3_9CAUD</name>
<organism evidence="2 3">
    <name type="scientific">Streptomyces phage Yosif</name>
    <dbReference type="NCBI Taxonomy" id="2201421"/>
    <lineage>
        <taxon>Viruses</taxon>
        <taxon>Duplodnaviria</taxon>
        <taxon>Heunggongvirae</taxon>
        <taxon>Uroviricota</taxon>
        <taxon>Caudoviricetes</taxon>
        <taxon>Arquatrovirinae</taxon>
        <taxon>Yosifvirus</taxon>
        <taxon>Yosifvirus yosif</taxon>
    </lineage>
</organism>
<sequence length="167" mass="18866">MELHPTNKLLEKLAENGYQWPEIEADLLDYESRTPAQGSETRERLSGSDWQGYVEPDRGGQEDVYVVLGVRPRQRADEPSPWQVVGKEHHVPMPRSKGGVGTRWPTTLDELVKRLEAMGYQVTRGSNHIGIFLEGARLSTMPVSPSDWRSIRNCCLALNRIGIDVSR</sequence>
<evidence type="ECO:0000256" key="1">
    <source>
        <dbReference type="SAM" id="MobiDB-lite"/>
    </source>
</evidence>
<dbReference type="KEGG" id="vg:64470612"/>
<dbReference type="RefSeq" id="YP_010054694.1">
    <property type="nucleotide sequence ID" value="NC_054656.1"/>
</dbReference>
<reference evidence="3" key="1">
    <citation type="submission" date="2018-04" db="EMBL/GenBank/DDBJ databases">
        <authorList>
            <person name="Go L.Y."/>
            <person name="Mitchell J.A."/>
        </authorList>
    </citation>
    <scope>NUCLEOTIDE SEQUENCE [LARGE SCALE GENOMIC DNA]</scope>
</reference>
<dbReference type="GeneID" id="64470612"/>
<dbReference type="EMBL" id="MH248947">
    <property type="protein sequence ID" value="AWY07616.1"/>
    <property type="molecule type" value="Genomic_DNA"/>
</dbReference>
<feature type="region of interest" description="Disordered" evidence="1">
    <location>
        <begin position="34"/>
        <end position="57"/>
    </location>
</feature>